<dbReference type="Proteomes" id="UP000887116">
    <property type="component" value="Unassembled WGS sequence"/>
</dbReference>
<organism evidence="1 2">
    <name type="scientific">Trichonephila clavata</name>
    <name type="common">Joro spider</name>
    <name type="synonym">Nephila clavata</name>
    <dbReference type="NCBI Taxonomy" id="2740835"/>
    <lineage>
        <taxon>Eukaryota</taxon>
        <taxon>Metazoa</taxon>
        <taxon>Ecdysozoa</taxon>
        <taxon>Arthropoda</taxon>
        <taxon>Chelicerata</taxon>
        <taxon>Arachnida</taxon>
        <taxon>Araneae</taxon>
        <taxon>Araneomorphae</taxon>
        <taxon>Entelegynae</taxon>
        <taxon>Araneoidea</taxon>
        <taxon>Nephilidae</taxon>
        <taxon>Trichonephila</taxon>
    </lineage>
</organism>
<sequence length="83" mass="9144">MIDCPAPTPVPESIMPPTLLSAWRAIICNRFFLHQVSSLVEDAFDIWSFPSGTDDKDLAFPLRRALLGGGKQSTPSFSSCEMK</sequence>
<evidence type="ECO:0000313" key="2">
    <source>
        <dbReference type="Proteomes" id="UP000887116"/>
    </source>
</evidence>
<dbReference type="AlphaFoldDB" id="A0A8X6HP91"/>
<protein>
    <submittedName>
        <fullName evidence="1">Uncharacterized protein</fullName>
    </submittedName>
</protein>
<reference evidence="1" key="1">
    <citation type="submission" date="2020-07" db="EMBL/GenBank/DDBJ databases">
        <title>Multicomponent nature underlies the extraordinary mechanical properties of spider dragline silk.</title>
        <authorList>
            <person name="Kono N."/>
            <person name="Nakamura H."/>
            <person name="Mori M."/>
            <person name="Yoshida Y."/>
            <person name="Ohtoshi R."/>
            <person name="Malay A.D."/>
            <person name="Moran D.A.P."/>
            <person name="Tomita M."/>
            <person name="Numata K."/>
            <person name="Arakawa K."/>
        </authorList>
    </citation>
    <scope>NUCLEOTIDE SEQUENCE</scope>
</reference>
<proteinExistence type="predicted"/>
<accession>A0A8X6HP91</accession>
<comment type="caution">
    <text evidence="1">The sequence shown here is derived from an EMBL/GenBank/DDBJ whole genome shotgun (WGS) entry which is preliminary data.</text>
</comment>
<dbReference type="EMBL" id="BMAO01008945">
    <property type="protein sequence ID" value="GFR27647.1"/>
    <property type="molecule type" value="Genomic_DNA"/>
</dbReference>
<gene>
    <name evidence="1" type="ORF">TNCT_80581</name>
</gene>
<evidence type="ECO:0000313" key="1">
    <source>
        <dbReference type="EMBL" id="GFR27647.1"/>
    </source>
</evidence>
<name>A0A8X6HP91_TRICU</name>
<keyword evidence="2" id="KW-1185">Reference proteome</keyword>